<evidence type="ECO:0000256" key="2">
    <source>
        <dbReference type="ARBA" id="ARBA00023110"/>
    </source>
</evidence>
<protein>
    <recommendedName>
        <fullName evidence="1">peptidylprolyl isomerase</fullName>
        <ecNumber evidence="1">5.2.1.8</ecNumber>
    </recommendedName>
</protein>
<evidence type="ECO:0000313" key="6">
    <source>
        <dbReference type="EMBL" id="SKC77809.1"/>
    </source>
</evidence>
<dbReference type="InterPro" id="IPR002130">
    <property type="entry name" value="Cyclophilin-type_PPIase_dom"/>
</dbReference>
<dbReference type="Gene3D" id="2.40.100.10">
    <property type="entry name" value="Cyclophilin-like"/>
    <property type="match status" value="1"/>
</dbReference>
<dbReference type="EC" id="5.2.1.8" evidence="1"/>
<accession>A0A1T5LQI6</accession>
<sequence length="304" mass="33707">MTLRLALLASALAFATLPAHAAEPQKSKYRSAQEILEASPAQDWRRLDPANTLYLELESGRVIIELAPAFAPEHVGNIRTLAHEGFWNGLSIYRSQDNWVVQFGDPTEEESQRKSMGSAKPKLPAEFERKADDLKFDVLPDSDGWAPQVGFVDGFPAARDPKTGQAWMAHCYATLGAGRDTAADSSNATELYVVIGQSPRQLDRNITVVGRVVKGMELLSVLKRGPEPMGMYADKADYTPIRAIRLASDVPEAERTPLELLRTDSRSFTDATEARRNRRDPWYVRPAGHIDVCNVPLPVRSPKK</sequence>
<feature type="chain" id="PRO_5012120471" description="peptidylprolyl isomerase" evidence="4">
    <location>
        <begin position="22"/>
        <end position="304"/>
    </location>
</feature>
<feature type="domain" description="PPIase cyclophilin-type" evidence="5">
    <location>
        <begin position="60"/>
        <end position="248"/>
    </location>
</feature>
<dbReference type="InterPro" id="IPR044665">
    <property type="entry name" value="E_coli_cyclophilin_A-like"/>
</dbReference>
<proteinExistence type="predicted"/>
<keyword evidence="3 6" id="KW-0413">Isomerase</keyword>
<keyword evidence="7" id="KW-1185">Reference proteome</keyword>
<evidence type="ECO:0000259" key="5">
    <source>
        <dbReference type="PROSITE" id="PS50072"/>
    </source>
</evidence>
<dbReference type="PANTHER" id="PTHR43246">
    <property type="entry name" value="PEPTIDYL-PROLYL CIS-TRANS ISOMERASE CYP38, CHLOROPLASTIC"/>
    <property type="match status" value="1"/>
</dbReference>
<dbReference type="Pfam" id="PF00160">
    <property type="entry name" value="Pro_isomerase"/>
    <property type="match status" value="1"/>
</dbReference>
<dbReference type="GO" id="GO:0003755">
    <property type="term" value="F:peptidyl-prolyl cis-trans isomerase activity"/>
    <property type="evidence" value="ECO:0007669"/>
    <property type="project" value="UniProtKB-KW"/>
</dbReference>
<reference evidence="6 7" key="1">
    <citation type="submission" date="2017-02" db="EMBL/GenBank/DDBJ databases">
        <authorList>
            <person name="Peterson S.W."/>
        </authorList>
    </citation>
    <scope>NUCLEOTIDE SEQUENCE [LARGE SCALE GENOMIC DNA]</scope>
    <source>
        <strain evidence="6 7">P15</strain>
    </source>
</reference>
<dbReference type="PROSITE" id="PS50072">
    <property type="entry name" value="CSA_PPIASE_2"/>
    <property type="match status" value="1"/>
</dbReference>
<dbReference type="OrthoDB" id="9807797at2"/>
<keyword evidence="2" id="KW-0697">Rotamase</keyword>
<dbReference type="STRING" id="428993.SAMN06296058_2858"/>
<dbReference type="AlphaFoldDB" id="A0A1T5LQI6"/>
<dbReference type="EMBL" id="FUZV01000002">
    <property type="protein sequence ID" value="SKC77809.1"/>
    <property type="molecule type" value="Genomic_DNA"/>
</dbReference>
<evidence type="ECO:0000256" key="4">
    <source>
        <dbReference type="SAM" id="SignalP"/>
    </source>
</evidence>
<evidence type="ECO:0000313" key="7">
    <source>
        <dbReference type="Proteomes" id="UP000190341"/>
    </source>
</evidence>
<dbReference type="SUPFAM" id="SSF50891">
    <property type="entry name" value="Cyclophilin-like"/>
    <property type="match status" value="1"/>
</dbReference>
<gene>
    <name evidence="6" type="ORF">SAMN06296058_2858</name>
</gene>
<feature type="signal peptide" evidence="4">
    <location>
        <begin position="1"/>
        <end position="21"/>
    </location>
</feature>
<evidence type="ECO:0000256" key="3">
    <source>
        <dbReference type="ARBA" id="ARBA00023235"/>
    </source>
</evidence>
<name>A0A1T5LQI6_9GAMM</name>
<organism evidence="6 7">
    <name type="scientific">Pseudoxanthomonas indica</name>
    <dbReference type="NCBI Taxonomy" id="428993"/>
    <lineage>
        <taxon>Bacteria</taxon>
        <taxon>Pseudomonadati</taxon>
        <taxon>Pseudomonadota</taxon>
        <taxon>Gammaproteobacteria</taxon>
        <taxon>Lysobacterales</taxon>
        <taxon>Lysobacteraceae</taxon>
        <taxon>Pseudoxanthomonas</taxon>
    </lineage>
</organism>
<dbReference type="Proteomes" id="UP000190341">
    <property type="component" value="Unassembled WGS sequence"/>
</dbReference>
<dbReference type="InterPro" id="IPR029000">
    <property type="entry name" value="Cyclophilin-like_dom_sf"/>
</dbReference>
<evidence type="ECO:0000256" key="1">
    <source>
        <dbReference type="ARBA" id="ARBA00013194"/>
    </source>
</evidence>
<keyword evidence="4" id="KW-0732">Signal</keyword>